<name>A0A6J5SYK6_9CAUD</name>
<feature type="domain" description="N-terminal" evidence="1">
    <location>
        <begin position="3"/>
        <end position="106"/>
    </location>
</feature>
<evidence type="ECO:0000313" key="3">
    <source>
        <dbReference type="EMBL" id="CAB4184786.1"/>
    </source>
</evidence>
<reference evidence="4" key="1">
    <citation type="submission" date="2020-05" db="EMBL/GenBank/DDBJ databases">
        <authorList>
            <person name="Chiriac C."/>
            <person name="Salcher M."/>
            <person name="Ghai R."/>
            <person name="Kavagutti S V."/>
        </authorList>
    </citation>
    <scope>NUCLEOTIDE SEQUENCE</scope>
</reference>
<organism evidence="4">
    <name type="scientific">uncultured Caudovirales phage</name>
    <dbReference type="NCBI Taxonomy" id="2100421"/>
    <lineage>
        <taxon>Viruses</taxon>
        <taxon>Duplodnaviria</taxon>
        <taxon>Heunggongvirae</taxon>
        <taxon>Uroviricota</taxon>
        <taxon>Caudoviricetes</taxon>
        <taxon>Peduoviridae</taxon>
        <taxon>Maltschvirus</taxon>
        <taxon>Maltschvirus maltsch</taxon>
    </lineage>
</organism>
<dbReference type="Pfam" id="PF18818">
    <property type="entry name" value="MPTase-PolyVal"/>
    <property type="match status" value="1"/>
</dbReference>
<evidence type="ECO:0000259" key="2">
    <source>
        <dbReference type="Pfam" id="PF18818"/>
    </source>
</evidence>
<accession>A0A6J5SYK6</accession>
<dbReference type="PIRSF" id="PIRSF037112">
    <property type="entry name" value="Antirestriction_ArdC"/>
    <property type="match status" value="1"/>
</dbReference>
<dbReference type="GO" id="GO:0003697">
    <property type="term" value="F:single-stranded DNA binding"/>
    <property type="evidence" value="ECO:0007669"/>
    <property type="project" value="InterPro"/>
</dbReference>
<dbReference type="InterPro" id="IPR041459">
    <property type="entry name" value="MPTase-PolyVal"/>
</dbReference>
<evidence type="ECO:0000259" key="1">
    <source>
        <dbReference type="Pfam" id="PF08401"/>
    </source>
</evidence>
<gene>
    <name evidence="3" type="ORF">UFOVP1113_35</name>
    <name evidence="5" type="ORF">UFOVP1563_19</name>
    <name evidence="4" type="ORF">UFOVP1627_1</name>
</gene>
<dbReference type="InterPro" id="IPR013610">
    <property type="entry name" value="ArdC_N"/>
</dbReference>
<sequence>MATIYQEVTNSIIEQLEKGAAPWIKPWSADSTADKNIVSQKPYAGINRLILGMSSMCQSFNTPVWGSFKQWQALGASVRKGEKGTKIIFYSPVTKENKATGDSETYNLIKAYFVFNASQVDGIEIAPVSAPDTPFDSICEAEQRIAKTGAIISHGGDAAFYSPSHDKIQLPNKVTFQDAGSYYATAFHELTHWTSAKTRLDRTLGTKFGNPEYAFEELVAEMGAAFLCQDYRIKGELRHAGYIQHWLKACRSDDKAIFKASALAQKAANYINLLDEQSLAIAA</sequence>
<proteinExistence type="predicted"/>
<feature type="domain" description="Polyvalent protein metallopeptidase" evidence="2">
    <location>
        <begin position="140"/>
        <end position="262"/>
    </location>
</feature>
<dbReference type="EMBL" id="LR797072">
    <property type="protein sequence ID" value="CAB4184786.1"/>
    <property type="molecule type" value="Genomic_DNA"/>
</dbReference>
<dbReference type="EMBL" id="LR797484">
    <property type="protein sequence ID" value="CAB4219741.1"/>
    <property type="molecule type" value="Genomic_DNA"/>
</dbReference>
<dbReference type="EMBL" id="LR798404">
    <property type="protein sequence ID" value="CAB5229620.1"/>
    <property type="molecule type" value="Genomic_DNA"/>
</dbReference>
<evidence type="ECO:0000313" key="4">
    <source>
        <dbReference type="EMBL" id="CAB4219741.1"/>
    </source>
</evidence>
<protein>
    <submittedName>
        <fullName evidence="4">COG4227 Antirestriction protein</fullName>
    </submittedName>
</protein>
<dbReference type="Pfam" id="PF08401">
    <property type="entry name" value="ArdcN"/>
    <property type="match status" value="1"/>
</dbReference>
<evidence type="ECO:0000313" key="5">
    <source>
        <dbReference type="EMBL" id="CAB5229620.1"/>
    </source>
</evidence>
<dbReference type="InterPro" id="IPR017113">
    <property type="entry name" value="Antirestriction_ArdC"/>
</dbReference>